<organism evidence="1">
    <name type="scientific">Arion vulgaris</name>
    <dbReference type="NCBI Taxonomy" id="1028688"/>
    <lineage>
        <taxon>Eukaryota</taxon>
        <taxon>Metazoa</taxon>
        <taxon>Spiralia</taxon>
        <taxon>Lophotrochozoa</taxon>
        <taxon>Mollusca</taxon>
        <taxon>Gastropoda</taxon>
        <taxon>Heterobranchia</taxon>
        <taxon>Euthyneura</taxon>
        <taxon>Panpulmonata</taxon>
        <taxon>Eupulmonata</taxon>
        <taxon>Stylommatophora</taxon>
        <taxon>Helicina</taxon>
        <taxon>Arionoidea</taxon>
        <taxon>Arionidae</taxon>
        <taxon>Arion</taxon>
    </lineage>
</organism>
<name>A0A0B7BVB5_9EUPU</name>
<dbReference type="AlphaFoldDB" id="A0A0B7BVB5"/>
<accession>A0A0B7BVB5</accession>
<feature type="non-terminal residue" evidence="1">
    <location>
        <position position="1"/>
    </location>
</feature>
<gene>
    <name evidence="1" type="primary">ORF214819</name>
</gene>
<evidence type="ECO:0000313" key="1">
    <source>
        <dbReference type="EMBL" id="CEK97149.1"/>
    </source>
</evidence>
<sequence>INNFWAEVGLKLWNQHCTLAKHIIYYAIGAPSMFMKLFCSQSTSSTSLSTVSAS</sequence>
<reference evidence="1" key="1">
    <citation type="submission" date="2014-12" db="EMBL/GenBank/DDBJ databases">
        <title>Insight into the proteome of Arion vulgaris.</title>
        <authorList>
            <person name="Aradska J."/>
            <person name="Bulat T."/>
            <person name="Smidak R."/>
            <person name="Sarate P."/>
            <person name="Gangsoo J."/>
            <person name="Sialana F."/>
            <person name="Bilban M."/>
            <person name="Lubec G."/>
        </authorList>
    </citation>
    <scope>NUCLEOTIDE SEQUENCE</scope>
    <source>
        <tissue evidence="1">Skin</tissue>
    </source>
</reference>
<protein>
    <submittedName>
        <fullName evidence="1">Uncharacterized protein</fullName>
    </submittedName>
</protein>
<dbReference type="EMBL" id="HACG01050284">
    <property type="protein sequence ID" value="CEK97149.1"/>
    <property type="molecule type" value="Transcribed_RNA"/>
</dbReference>
<proteinExistence type="predicted"/>